<dbReference type="AlphaFoldDB" id="A0A0N8PPN2"/>
<evidence type="ECO:0000313" key="3">
    <source>
        <dbReference type="Proteomes" id="UP000050509"/>
    </source>
</evidence>
<sequence length="142" mass="15324">MTTNFRVLGGTLPRLKFGRAYRLRARTVDLANNSLAPDDALAGLLEDLAALPRRTNLQPGHVVYLRYEPVPAPLLAARDERAVTGPGSALDRLVIRSFNSDPSLDASAADPTWARATGTSSRRAPPSTWPKNWACSTMRAGA</sequence>
<organism evidence="2 3">
    <name type="scientific">Kouleothrix aurantiaca</name>
    <dbReference type="NCBI Taxonomy" id="186479"/>
    <lineage>
        <taxon>Bacteria</taxon>
        <taxon>Bacillati</taxon>
        <taxon>Chloroflexota</taxon>
        <taxon>Chloroflexia</taxon>
        <taxon>Chloroflexales</taxon>
        <taxon>Roseiflexineae</taxon>
        <taxon>Roseiflexaceae</taxon>
        <taxon>Kouleothrix</taxon>
    </lineage>
</organism>
<proteinExistence type="predicted"/>
<reference evidence="2 3" key="1">
    <citation type="submission" date="2015-09" db="EMBL/GenBank/DDBJ databases">
        <title>Draft genome sequence of Kouleothrix aurantiaca JCM 19913.</title>
        <authorList>
            <person name="Hemp J."/>
        </authorList>
    </citation>
    <scope>NUCLEOTIDE SEQUENCE [LARGE SCALE GENOMIC DNA]</scope>
    <source>
        <strain evidence="2 3">COM-B</strain>
    </source>
</reference>
<feature type="region of interest" description="Disordered" evidence="1">
    <location>
        <begin position="101"/>
        <end position="132"/>
    </location>
</feature>
<dbReference type="EMBL" id="LJCR01003737">
    <property type="protein sequence ID" value="KPV44797.1"/>
    <property type="molecule type" value="Genomic_DNA"/>
</dbReference>
<evidence type="ECO:0000256" key="1">
    <source>
        <dbReference type="SAM" id="MobiDB-lite"/>
    </source>
</evidence>
<protein>
    <submittedName>
        <fullName evidence="2">Uncharacterized protein</fullName>
    </submittedName>
</protein>
<keyword evidence="3" id="KW-1185">Reference proteome</keyword>
<evidence type="ECO:0000313" key="2">
    <source>
        <dbReference type="EMBL" id="KPV44797.1"/>
    </source>
</evidence>
<comment type="caution">
    <text evidence="2">The sequence shown here is derived from an EMBL/GenBank/DDBJ whole genome shotgun (WGS) entry which is preliminary data.</text>
</comment>
<dbReference type="Proteomes" id="UP000050509">
    <property type="component" value="Unassembled WGS sequence"/>
</dbReference>
<gene>
    <name evidence="2" type="ORF">SE17_44175</name>
</gene>
<accession>A0A0N8PPN2</accession>
<name>A0A0N8PPN2_9CHLR</name>